<evidence type="ECO:0000313" key="1">
    <source>
        <dbReference type="EMBL" id="GBO15878.1"/>
    </source>
</evidence>
<comment type="caution">
    <text evidence="1">The sequence shown here is derived from an EMBL/GenBank/DDBJ whole genome shotgun (WGS) entry which is preliminary data.</text>
</comment>
<gene>
    <name evidence="1" type="ORF">AVEN_209254_1</name>
</gene>
<sequence>MVLTRRAPPHQVSSLQQFIRDTFQQQFIGCGLALNGLQFVYLNPLDIFLWGYIKGEGVCKPLTNIAGDFKPYYRCLEPACHLP</sequence>
<reference evidence="1 2" key="1">
    <citation type="journal article" date="2019" name="Sci. Rep.">
        <title>Orb-weaving spider Araneus ventricosus genome elucidates the spidroin gene catalogue.</title>
        <authorList>
            <person name="Kono N."/>
            <person name="Nakamura H."/>
            <person name="Ohtoshi R."/>
            <person name="Moran D.A.P."/>
            <person name="Shinohara A."/>
            <person name="Yoshida Y."/>
            <person name="Fujiwara M."/>
            <person name="Mori M."/>
            <person name="Tomita M."/>
            <person name="Arakawa K."/>
        </authorList>
    </citation>
    <scope>NUCLEOTIDE SEQUENCE [LARGE SCALE GENOMIC DNA]</scope>
</reference>
<proteinExistence type="predicted"/>
<dbReference type="AlphaFoldDB" id="A0A4Y2USI4"/>
<keyword evidence="2" id="KW-1185">Reference proteome</keyword>
<dbReference type="EMBL" id="BGPR01039828">
    <property type="protein sequence ID" value="GBO15878.1"/>
    <property type="molecule type" value="Genomic_DNA"/>
</dbReference>
<evidence type="ECO:0000313" key="2">
    <source>
        <dbReference type="Proteomes" id="UP000499080"/>
    </source>
</evidence>
<name>A0A4Y2USI4_ARAVE</name>
<dbReference type="Proteomes" id="UP000499080">
    <property type="component" value="Unassembled WGS sequence"/>
</dbReference>
<protein>
    <submittedName>
        <fullName evidence="1">Uncharacterized protein</fullName>
    </submittedName>
</protein>
<accession>A0A4Y2USI4</accession>
<organism evidence="1 2">
    <name type="scientific">Araneus ventricosus</name>
    <name type="common">Orbweaver spider</name>
    <name type="synonym">Epeira ventricosa</name>
    <dbReference type="NCBI Taxonomy" id="182803"/>
    <lineage>
        <taxon>Eukaryota</taxon>
        <taxon>Metazoa</taxon>
        <taxon>Ecdysozoa</taxon>
        <taxon>Arthropoda</taxon>
        <taxon>Chelicerata</taxon>
        <taxon>Arachnida</taxon>
        <taxon>Araneae</taxon>
        <taxon>Araneomorphae</taxon>
        <taxon>Entelegynae</taxon>
        <taxon>Araneoidea</taxon>
        <taxon>Araneidae</taxon>
        <taxon>Araneus</taxon>
    </lineage>
</organism>